<dbReference type="GO" id="GO:0016607">
    <property type="term" value="C:nuclear speck"/>
    <property type="evidence" value="ECO:0007669"/>
    <property type="project" value="UniProtKB-SubCell"/>
</dbReference>
<evidence type="ECO:0000256" key="14">
    <source>
        <dbReference type="ARBA" id="ARBA00047565"/>
    </source>
</evidence>
<dbReference type="SUPFAM" id="SSF51197">
    <property type="entry name" value="Clavaminate synthase-like"/>
    <property type="match status" value="1"/>
</dbReference>
<name>A0A8K0NZE9_LADFU</name>
<dbReference type="Proteomes" id="UP000792457">
    <property type="component" value="Unassembled WGS sequence"/>
</dbReference>
<gene>
    <name evidence="16" type="ORF">J437_LFUL000385</name>
</gene>
<dbReference type="GO" id="GO:0046872">
    <property type="term" value="F:metal ion binding"/>
    <property type="evidence" value="ECO:0007669"/>
    <property type="project" value="UniProtKB-KW"/>
</dbReference>
<evidence type="ECO:0000256" key="12">
    <source>
        <dbReference type="ARBA" id="ARBA00030726"/>
    </source>
</evidence>
<dbReference type="GO" id="GO:0006406">
    <property type="term" value="P:mRNA export from nucleus"/>
    <property type="evidence" value="ECO:0007669"/>
    <property type="project" value="TreeGrafter"/>
</dbReference>
<dbReference type="InterPro" id="IPR037151">
    <property type="entry name" value="AlkB-like_sf"/>
</dbReference>
<dbReference type="EMBL" id="KZ308322">
    <property type="protein sequence ID" value="KAG8227377.1"/>
    <property type="molecule type" value="Genomic_DNA"/>
</dbReference>
<dbReference type="InterPro" id="IPR027450">
    <property type="entry name" value="AlkB-like"/>
</dbReference>
<evidence type="ECO:0000259" key="15">
    <source>
        <dbReference type="Pfam" id="PF13532"/>
    </source>
</evidence>
<dbReference type="InterPro" id="IPR032860">
    <property type="entry name" value="ALKBH5"/>
</dbReference>
<accession>A0A8K0NZE9</accession>
<evidence type="ECO:0000256" key="10">
    <source>
        <dbReference type="ARBA" id="ARBA00023157"/>
    </source>
</evidence>
<comment type="similarity">
    <text evidence="3">Belongs to the alkB family.</text>
</comment>
<evidence type="ECO:0000256" key="4">
    <source>
        <dbReference type="ARBA" id="ARBA00012931"/>
    </source>
</evidence>
<evidence type="ECO:0000256" key="13">
    <source>
        <dbReference type="ARBA" id="ARBA00033313"/>
    </source>
</evidence>
<sequence>MASIRTHDDELWRRVTKTESFLKRTTNSLRWTFSRSALPYHRRNVDKSYVVKKISASISQSTIFSAEQCSVIENKIDEVATRADEGAYKPCSVDRARLRTKYFFGEGYTYGSQLTKRGPGMERLYPYGEVDSIPFWIYSLVIQPIVDAKLIPQGFINSAVINVYQPGGCIVSHIDPVHIFDRPIISVSFMSDSILSFGCKFTFRPIRVSKPVYRLPLTRGSVTLLSGFAANEITHCIRPQDTVAKRAVILLRRVFPDAPRLSRAEMLLPACGVFPQYPNVDSFKYDSKNELDLDKPRQKKIKHKPPKPYSFPNWPFGQTMFRKQEERKRNRTDVPLYSFSSNGCLDFGELHDSNFFKYNLSTNIDESKENCFLKLPECWTVITEQHPSKKFAS</sequence>
<keyword evidence="6" id="KW-0479">Metal-binding</keyword>
<comment type="subcellular location">
    <subcellularLocation>
        <location evidence="2">Nucleus speckle</location>
    </subcellularLocation>
</comment>
<comment type="caution">
    <text evidence="16">The sequence shown here is derived from an EMBL/GenBank/DDBJ whole genome shotgun (WGS) entry which is preliminary data.</text>
</comment>
<evidence type="ECO:0000256" key="1">
    <source>
        <dbReference type="ARBA" id="ARBA00001954"/>
    </source>
</evidence>
<keyword evidence="9" id="KW-0408">Iron</keyword>
<evidence type="ECO:0000313" key="17">
    <source>
        <dbReference type="Proteomes" id="UP000792457"/>
    </source>
</evidence>
<reference evidence="16" key="2">
    <citation type="submission" date="2017-10" db="EMBL/GenBank/DDBJ databases">
        <title>Ladona fulva Genome sequencing and assembly.</title>
        <authorList>
            <person name="Murali S."/>
            <person name="Richards S."/>
            <person name="Bandaranaike D."/>
            <person name="Bellair M."/>
            <person name="Blankenburg K."/>
            <person name="Chao H."/>
            <person name="Dinh H."/>
            <person name="Doddapaneni H."/>
            <person name="Dugan-Rocha S."/>
            <person name="Elkadiri S."/>
            <person name="Gnanaolivu R."/>
            <person name="Hernandez B."/>
            <person name="Skinner E."/>
            <person name="Javaid M."/>
            <person name="Lee S."/>
            <person name="Li M."/>
            <person name="Ming W."/>
            <person name="Munidasa M."/>
            <person name="Muniz J."/>
            <person name="Nguyen L."/>
            <person name="Hughes D."/>
            <person name="Osuji N."/>
            <person name="Pu L.-L."/>
            <person name="Puazo M."/>
            <person name="Qu C."/>
            <person name="Quiroz J."/>
            <person name="Raj R."/>
            <person name="Weissenberger G."/>
            <person name="Xin Y."/>
            <person name="Zou X."/>
            <person name="Han Y."/>
            <person name="Worley K."/>
            <person name="Muzny D."/>
            <person name="Gibbs R."/>
        </authorList>
    </citation>
    <scope>NUCLEOTIDE SEQUENCE</scope>
    <source>
        <strain evidence="16">Sampled in the wild</strain>
    </source>
</reference>
<keyword evidence="11" id="KW-0539">Nucleus</keyword>
<comment type="catalytic activity">
    <reaction evidence="14">
        <text>an N(6)-methyladenosine in mRNA + 2-oxoglutarate + O2 = an adenosine in mRNA + formaldehyde + succinate + CO2</text>
        <dbReference type="Rhea" id="RHEA:49520"/>
        <dbReference type="Rhea" id="RHEA-COMP:12414"/>
        <dbReference type="Rhea" id="RHEA-COMP:12417"/>
        <dbReference type="ChEBI" id="CHEBI:15379"/>
        <dbReference type="ChEBI" id="CHEBI:16526"/>
        <dbReference type="ChEBI" id="CHEBI:16810"/>
        <dbReference type="ChEBI" id="CHEBI:16842"/>
        <dbReference type="ChEBI" id="CHEBI:30031"/>
        <dbReference type="ChEBI" id="CHEBI:74411"/>
        <dbReference type="ChEBI" id="CHEBI:74449"/>
        <dbReference type="EC" id="1.14.11.53"/>
    </reaction>
    <physiologicalReaction direction="left-to-right" evidence="14">
        <dbReference type="Rhea" id="RHEA:49521"/>
    </physiologicalReaction>
</comment>
<keyword evidence="7" id="KW-0223">Dioxygenase</keyword>
<evidence type="ECO:0000256" key="5">
    <source>
        <dbReference type="ARBA" id="ARBA00018485"/>
    </source>
</evidence>
<dbReference type="GO" id="GO:0006397">
    <property type="term" value="P:mRNA processing"/>
    <property type="evidence" value="ECO:0007669"/>
    <property type="project" value="InterPro"/>
</dbReference>
<evidence type="ECO:0000256" key="2">
    <source>
        <dbReference type="ARBA" id="ARBA00004324"/>
    </source>
</evidence>
<dbReference type="Gene3D" id="2.60.120.590">
    <property type="entry name" value="Alpha-ketoglutarate-dependent dioxygenase AlkB-like"/>
    <property type="match status" value="1"/>
</dbReference>
<protein>
    <recommendedName>
        <fullName evidence="5">RNA demethylase ALKBH5</fullName>
        <ecNumber evidence="4">1.14.11.53</ecNumber>
    </recommendedName>
    <alternativeName>
        <fullName evidence="12">Alkylated DNA repair protein alkB homolog 5</fullName>
    </alternativeName>
    <alternativeName>
        <fullName evidence="13">Alpha-ketoglutarate-dependent dioxygenase alkB homolog 5</fullName>
    </alternativeName>
</protein>
<reference evidence="16" key="1">
    <citation type="submission" date="2013-04" db="EMBL/GenBank/DDBJ databases">
        <authorList>
            <person name="Qu J."/>
            <person name="Murali S.C."/>
            <person name="Bandaranaike D."/>
            <person name="Bellair M."/>
            <person name="Blankenburg K."/>
            <person name="Chao H."/>
            <person name="Dinh H."/>
            <person name="Doddapaneni H."/>
            <person name="Downs B."/>
            <person name="Dugan-Rocha S."/>
            <person name="Elkadiri S."/>
            <person name="Gnanaolivu R.D."/>
            <person name="Hernandez B."/>
            <person name="Javaid M."/>
            <person name="Jayaseelan J.C."/>
            <person name="Lee S."/>
            <person name="Li M."/>
            <person name="Ming W."/>
            <person name="Munidasa M."/>
            <person name="Muniz J."/>
            <person name="Nguyen L."/>
            <person name="Ongeri F."/>
            <person name="Osuji N."/>
            <person name="Pu L.-L."/>
            <person name="Puazo M."/>
            <person name="Qu C."/>
            <person name="Quiroz J."/>
            <person name="Raj R."/>
            <person name="Weissenberger G."/>
            <person name="Xin Y."/>
            <person name="Zou X."/>
            <person name="Han Y."/>
            <person name="Richards S."/>
            <person name="Worley K."/>
            <person name="Muzny D."/>
            <person name="Gibbs R."/>
        </authorList>
    </citation>
    <scope>NUCLEOTIDE SEQUENCE</scope>
    <source>
        <strain evidence="16">Sampled in the wild</strain>
    </source>
</reference>
<dbReference type="OrthoDB" id="271595at2759"/>
<dbReference type="PANTHER" id="PTHR32074:SF2">
    <property type="entry name" value="RNA DEMETHYLASE ALKBH5"/>
    <property type="match status" value="1"/>
</dbReference>
<dbReference type="AlphaFoldDB" id="A0A8K0NZE9"/>
<keyword evidence="8" id="KW-0560">Oxidoreductase</keyword>
<comment type="cofactor">
    <cofactor evidence="1">
        <name>Fe(2+)</name>
        <dbReference type="ChEBI" id="CHEBI:29033"/>
    </cofactor>
</comment>
<dbReference type="EC" id="1.14.11.53" evidence="4"/>
<evidence type="ECO:0000256" key="9">
    <source>
        <dbReference type="ARBA" id="ARBA00023004"/>
    </source>
</evidence>
<proteinExistence type="inferred from homology"/>
<keyword evidence="17" id="KW-1185">Reference proteome</keyword>
<organism evidence="16 17">
    <name type="scientific">Ladona fulva</name>
    <name type="common">Scarce chaser dragonfly</name>
    <name type="synonym">Libellula fulva</name>
    <dbReference type="NCBI Taxonomy" id="123851"/>
    <lineage>
        <taxon>Eukaryota</taxon>
        <taxon>Metazoa</taxon>
        <taxon>Ecdysozoa</taxon>
        <taxon>Arthropoda</taxon>
        <taxon>Hexapoda</taxon>
        <taxon>Insecta</taxon>
        <taxon>Pterygota</taxon>
        <taxon>Palaeoptera</taxon>
        <taxon>Odonata</taxon>
        <taxon>Epiprocta</taxon>
        <taxon>Anisoptera</taxon>
        <taxon>Libelluloidea</taxon>
        <taxon>Libellulidae</taxon>
        <taxon>Ladona</taxon>
    </lineage>
</organism>
<dbReference type="PANTHER" id="PTHR32074">
    <property type="entry name" value="RNA DEMETHYLASE ALKBH5"/>
    <property type="match status" value="1"/>
</dbReference>
<feature type="domain" description="Alpha-ketoglutarate-dependent dioxygenase AlkB-like" evidence="15">
    <location>
        <begin position="154"/>
        <end position="242"/>
    </location>
</feature>
<dbReference type="GO" id="GO:1990931">
    <property type="term" value="F:mRNA N6-methyladenosine dioxygenase activity"/>
    <property type="evidence" value="ECO:0007669"/>
    <property type="project" value="UniProtKB-EC"/>
</dbReference>
<evidence type="ECO:0000256" key="8">
    <source>
        <dbReference type="ARBA" id="ARBA00023002"/>
    </source>
</evidence>
<dbReference type="Pfam" id="PF13532">
    <property type="entry name" value="2OG-FeII_Oxy_2"/>
    <property type="match status" value="1"/>
</dbReference>
<keyword evidence="10" id="KW-1015">Disulfide bond</keyword>
<evidence type="ECO:0000256" key="6">
    <source>
        <dbReference type="ARBA" id="ARBA00022723"/>
    </source>
</evidence>
<evidence type="ECO:0000256" key="7">
    <source>
        <dbReference type="ARBA" id="ARBA00022964"/>
    </source>
</evidence>
<evidence type="ECO:0000256" key="3">
    <source>
        <dbReference type="ARBA" id="ARBA00007879"/>
    </source>
</evidence>
<evidence type="ECO:0000256" key="11">
    <source>
        <dbReference type="ARBA" id="ARBA00023242"/>
    </source>
</evidence>
<evidence type="ECO:0000313" key="16">
    <source>
        <dbReference type="EMBL" id="KAG8227377.1"/>
    </source>
</evidence>